<dbReference type="GO" id="GO:0015225">
    <property type="term" value="F:biotin transmembrane transporter activity"/>
    <property type="evidence" value="ECO:0007669"/>
    <property type="project" value="UniProtKB-UniRule"/>
</dbReference>
<comment type="subcellular location">
    <subcellularLocation>
        <location evidence="2">Cell membrane</location>
        <topology evidence="2">Multi-pass membrane protein</topology>
    </subcellularLocation>
</comment>
<keyword evidence="2" id="KW-0813">Transport</keyword>
<evidence type="ECO:0000256" key="1">
    <source>
        <dbReference type="ARBA" id="ARBA00010692"/>
    </source>
</evidence>
<dbReference type="Proteomes" id="UP000553963">
    <property type="component" value="Unassembled WGS sequence"/>
</dbReference>
<comment type="similarity">
    <text evidence="1 2">Belongs to the BioY family.</text>
</comment>
<keyword evidence="3" id="KW-1133">Transmembrane helix</keyword>
<evidence type="ECO:0000256" key="2">
    <source>
        <dbReference type="PIRNR" id="PIRNR016661"/>
    </source>
</evidence>
<evidence type="ECO:0000256" key="3">
    <source>
        <dbReference type="SAM" id="Phobius"/>
    </source>
</evidence>
<protein>
    <recommendedName>
        <fullName evidence="2">Biotin transporter</fullName>
    </recommendedName>
</protein>
<keyword evidence="5" id="KW-1185">Reference proteome</keyword>
<name>A0A840AQ09_9HYPH</name>
<dbReference type="EMBL" id="JACIDS010000002">
    <property type="protein sequence ID" value="MBB3930575.1"/>
    <property type="molecule type" value="Genomic_DNA"/>
</dbReference>
<gene>
    <name evidence="4" type="ORF">GGR25_001614</name>
</gene>
<dbReference type="RefSeq" id="WP_183398219.1">
    <property type="nucleotide sequence ID" value="NZ_JACIDS010000002.1"/>
</dbReference>
<feature type="transmembrane region" description="Helical" evidence="3">
    <location>
        <begin position="131"/>
        <end position="152"/>
    </location>
</feature>
<feature type="transmembrane region" description="Helical" evidence="3">
    <location>
        <begin position="21"/>
        <end position="43"/>
    </location>
</feature>
<keyword evidence="2 3" id="KW-0472">Membrane</keyword>
<feature type="transmembrane region" description="Helical" evidence="3">
    <location>
        <begin position="55"/>
        <end position="77"/>
    </location>
</feature>
<dbReference type="Pfam" id="PF02632">
    <property type="entry name" value="BioY"/>
    <property type="match status" value="1"/>
</dbReference>
<proteinExistence type="inferred from homology"/>
<evidence type="ECO:0000313" key="4">
    <source>
        <dbReference type="EMBL" id="MBB3930575.1"/>
    </source>
</evidence>
<dbReference type="PANTHER" id="PTHR34295">
    <property type="entry name" value="BIOTIN TRANSPORTER BIOY"/>
    <property type="match status" value="1"/>
</dbReference>
<feature type="transmembrane region" description="Helical" evidence="3">
    <location>
        <begin position="97"/>
        <end position="119"/>
    </location>
</feature>
<keyword evidence="3" id="KW-0812">Transmembrane</keyword>
<dbReference type="Gene3D" id="1.10.1760.20">
    <property type="match status" value="1"/>
</dbReference>
<reference evidence="4 5" key="1">
    <citation type="submission" date="2020-08" db="EMBL/GenBank/DDBJ databases">
        <title>Genomic Encyclopedia of Type Strains, Phase IV (KMG-IV): sequencing the most valuable type-strain genomes for metagenomic binning, comparative biology and taxonomic classification.</title>
        <authorList>
            <person name="Goeker M."/>
        </authorList>
    </citation>
    <scope>NUCLEOTIDE SEQUENCE [LARGE SCALE GENOMIC DNA]</scope>
    <source>
        <strain evidence="4 5">DSM 25966</strain>
    </source>
</reference>
<dbReference type="PIRSF" id="PIRSF016661">
    <property type="entry name" value="BioY"/>
    <property type="match status" value="1"/>
</dbReference>
<feature type="transmembrane region" description="Helical" evidence="3">
    <location>
        <begin position="158"/>
        <end position="184"/>
    </location>
</feature>
<organism evidence="4 5">
    <name type="scientific">Kaistia hirudinis</name>
    <dbReference type="NCBI Taxonomy" id="1293440"/>
    <lineage>
        <taxon>Bacteria</taxon>
        <taxon>Pseudomonadati</taxon>
        <taxon>Pseudomonadota</taxon>
        <taxon>Alphaproteobacteria</taxon>
        <taxon>Hyphomicrobiales</taxon>
        <taxon>Kaistiaceae</taxon>
        <taxon>Kaistia</taxon>
    </lineage>
</organism>
<keyword evidence="2" id="KW-1003">Cell membrane</keyword>
<comment type="caution">
    <text evidence="4">The sequence shown here is derived from an EMBL/GenBank/DDBJ whole genome shotgun (WGS) entry which is preliminary data.</text>
</comment>
<dbReference type="InterPro" id="IPR003784">
    <property type="entry name" value="BioY"/>
</dbReference>
<dbReference type="PANTHER" id="PTHR34295:SF1">
    <property type="entry name" value="BIOTIN TRANSPORTER BIOY"/>
    <property type="match status" value="1"/>
</dbReference>
<evidence type="ECO:0000313" key="5">
    <source>
        <dbReference type="Proteomes" id="UP000553963"/>
    </source>
</evidence>
<dbReference type="GO" id="GO:0005886">
    <property type="term" value="C:plasma membrane"/>
    <property type="evidence" value="ECO:0007669"/>
    <property type="project" value="UniProtKB-SubCell"/>
</dbReference>
<accession>A0A840AQ09</accession>
<sequence length="193" mass="20049">MTDRIATSAPFVPLRLDGRPLAHKAALVFIGTLFLAASSYIEVPLVPVPVNMQTYAVLIVGALAGWRLGAITVIAWLAEAFVGFPVLSGGAGGAVHFVGPTAGYMFGFPLVAAFAGWLAEQGWTRKIVPAFFGLLLAQAICFVPGALWLATFTGLEKAIALGVTPFIVGAVLKAALAVCTLVVAKRAITKRAA</sequence>
<dbReference type="AlphaFoldDB" id="A0A840AQ09"/>